<dbReference type="FunFam" id="3.40.50.720:FF:000301">
    <property type="entry name" value="Hydroxysteroid dehydrogenase like 2"/>
    <property type="match status" value="1"/>
</dbReference>
<dbReference type="Gene3D" id="3.40.50.720">
    <property type="entry name" value="NAD(P)-binding Rossmann-like Domain"/>
    <property type="match status" value="1"/>
</dbReference>
<dbReference type="InterPro" id="IPR002347">
    <property type="entry name" value="SDR_fam"/>
</dbReference>
<evidence type="ECO:0000313" key="8">
    <source>
        <dbReference type="Proteomes" id="UP000547674"/>
    </source>
</evidence>
<comment type="caution">
    <text evidence="7">The sequence shown here is derived from an EMBL/GenBank/DDBJ whole genome shotgun (WGS) entry which is preliminary data.</text>
</comment>
<dbReference type="PANTHER" id="PTHR42808">
    <property type="entry name" value="HYDROXYSTEROID DEHYDROGENASE-LIKE PROTEIN 2"/>
    <property type="match status" value="1"/>
</dbReference>
<comment type="subcellular location">
    <subcellularLocation>
        <location evidence="1">Peroxisome</location>
    </subcellularLocation>
</comment>
<dbReference type="NCBIfam" id="NF006133">
    <property type="entry name" value="PRK08278.1"/>
    <property type="match status" value="1"/>
</dbReference>
<evidence type="ECO:0000256" key="4">
    <source>
        <dbReference type="ARBA" id="ARBA00023002"/>
    </source>
</evidence>
<dbReference type="SUPFAM" id="SSF51735">
    <property type="entry name" value="NAD(P)-binding Rossmann-fold domains"/>
    <property type="match status" value="1"/>
</dbReference>
<keyword evidence="3" id="KW-0521">NADP</keyword>
<gene>
    <name evidence="7" type="ORF">HKN21_00580</name>
</gene>
<evidence type="ECO:0000256" key="2">
    <source>
        <dbReference type="ARBA" id="ARBA00006484"/>
    </source>
</evidence>
<reference evidence="7 8" key="1">
    <citation type="submission" date="2020-03" db="EMBL/GenBank/DDBJ databases">
        <title>Metabolic flexibility allows generalist bacteria to become dominant in a frequently disturbed ecosystem.</title>
        <authorList>
            <person name="Chen Y.-J."/>
            <person name="Leung P.M."/>
            <person name="Bay S.K."/>
            <person name="Hugenholtz P."/>
            <person name="Kessler A.J."/>
            <person name="Shelley G."/>
            <person name="Waite D.W."/>
            <person name="Cook P.L."/>
            <person name="Greening C."/>
        </authorList>
    </citation>
    <scope>NUCLEOTIDE SEQUENCE [LARGE SCALE GENOMIC DNA]</scope>
    <source>
        <strain evidence="7">SS_bin_28</strain>
    </source>
</reference>
<accession>A0A7Y2E8G6</accession>
<keyword evidence="5" id="KW-0576">Peroxisome</keyword>
<evidence type="ECO:0000256" key="1">
    <source>
        <dbReference type="ARBA" id="ARBA00004275"/>
    </source>
</evidence>
<dbReference type="Proteomes" id="UP000547674">
    <property type="component" value="Unassembled WGS sequence"/>
</dbReference>
<dbReference type="PRINTS" id="PR00081">
    <property type="entry name" value="GDHRDH"/>
</dbReference>
<dbReference type="EMBL" id="JABDJR010000016">
    <property type="protein sequence ID" value="NNF05229.1"/>
    <property type="molecule type" value="Genomic_DNA"/>
</dbReference>
<organism evidence="7 8">
    <name type="scientific">Eiseniibacteriota bacterium</name>
    <dbReference type="NCBI Taxonomy" id="2212470"/>
    <lineage>
        <taxon>Bacteria</taxon>
        <taxon>Candidatus Eiseniibacteriota</taxon>
    </lineage>
</organism>
<dbReference type="PANTHER" id="PTHR42808:SF4">
    <property type="entry name" value="SHORT CHAIN DEHYDROGENASE"/>
    <property type="match status" value="1"/>
</dbReference>
<dbReference type="InterPro" id="IPR051935">
    <property type="entry name" value="HSDL2"/>
</dbReference>
<protein>
    <submittedName>
        <fullName evidence="7">SDR family oxidoreductase</fullName>
    </submittedName>
</protein>
<evidence type="ECO:0000256" key="5">
    <source>
        <dbReference type="ARBA" id="ARBA00023140"/>
    </source>
</evidence>
<dbReference type="Pfam" id="PF00106">
    <property type="entry name" value="adh_short"/>
    <property type="match status" value="1"/>
</dbReference>
<evidence type="ECO:0000256" key="3">
    <source>
        <dbReference type="ARBA" id="ARBA00022857"/>
    </source>
</evidence>
<evidence type="ECO:0000256" key="6">
    <source>
        <dbReference type="RuleBase" id="RU000363"/>
    </source>
</evidence>
<dbReference type="InterPro" id="IPR036291">
    <property type="entry name" value="NAD(P)-bd_dom_sf"/>
</dbReference>
<proteinExistence type="inferred from homology"/>
<keyword evidence="4" id="KW-0560">Oxidoreductase</keyword>
<evidence type="ECO:0000313" key="7">
    <source>
        <dbReference type="EMBL" id="NNF05229.1"/>
    </source>
</evidence>
<comment type="similarity">
    <text evidence="2 6">Belongs to the short-chain dehydrogenases/reductases (SDR) family.</text>
</comment>
<name>A0A7Y2E8G6_UNCEI</name>
<dbReference type="PRINTS" id="PR00080">
    <property type="entry name" value="SDRFAMILY"/>
</dbReference>
<sequence>MTNSQRLKGQVAIVTGASRGIGRNVALGLAREGANVVIAAKSTTQREKLPGTIFSVAKEVEAIGPRALPVKTDLREETEINDLVDQTIDTFGRVDILVNNAGALWWQPMENTPLKRFDLVMDVNVRGSFALTQACLPHMKTQKHGHILVFSPPVHLPALAGKVAYLISKFGMTMMAHGLAEELKGSGVAINALWPITAIESQATINYKIGNPKTWRKPEIVTDATLEVVTTPPEELSGRALLDEEFLRERGWTDFVKYRCDPDHEPPHMFAKDIPMRGNVTDVG</sequence>
<dbReference type="AlphaFoldDB" id="A0A7Y2E8G6"/>
<dbReference type="CDD" id="cd05338">
    <property type="entry name" value="DHRS1_HSDL2-like_SDR_c"/>
    <property type="match status" value="1"/>
</dbReference>
<dbReference type="GO" id="GO:0016491">
    <property type="term" value="F:oxidoreductase activity"/>
    <property type="evidence" value="ECO:0007669"/>
    <property type="project" value="UniProtKB-KW"/>
</dbReference>